<evidence type="ECO:0008006" key="3">
    <source>
        <dbReference type="Google" id="ProtNLM"/>
    </source>
</evidence>
<dbReference type="Gene3D" id="3.20.20.60">
    <property type="entry name" value="Phosphoenolpyruvate-binding domains"/>
    <property type="match status" value="1"/>
</dbReference>
<reference evidence="1 2" key="1">
    <citation type="journal article" date="2019" name="Environ. Microbiol.">
        <title>Genomics insights into ecotype formation of ammonia-oxidizing archaea in the deep ocean.</title>
        <authorList>
            <person name="Wang Y."/>
            <person name="Huang J.M."/>
            <person name="Cui G.J."/>
            <person name="Nunoura T."/>
            <person name="Takaki Y."/>
            <person name="Li W.L."/>
            <person name="Li J."/>
            <person name="Gao Z.M."/>
            <person name="Takai K."/>
            <person name="Zhang A.Q."/>
            <person name="Stepanauskas R."/>
        </authorList>
    </citation>
    <scope>NUCLEOTIDE SEQUENCE [LARGE SCALE GENOMIC DNA]</scope>
    <source>
        <strain evidence="1 2">G13</strain>
    </source>
</reference>
<dbReference type="AlphaFoldDB" id="A0A7K4NUS1"/>
<proteinExistence type="predicted"/>
<accession>A0A7K4NUS1</accession>
<dbReference type="InterPro" id="IPR015813">
    <property type="entry name" value="Pyrv/PenolPyrv_kinase-like_dom"/>
</dbReference>
<sequence length="190" mass="21965">MLIISQNASNYGIPLPSDAIYRINLAWINNIQEFEELLKKHKNHKIFLDLPINRVKPPNNKYSLNDISQILKSYNNIKYFAISNVNSSKDLEHYIQFVPNNIILVPKIESPEGIGNVSEIVQAIPGQKKILMLDHDDLFSALTKLNESPDKFKDYINELVEFCKENNTILLRTIGVIFSDEEKRITEYMN</sequence>
<comment type="caution">
    <text evidence="1">The sequence shown here is derived from an EMBL/GenBank/DDBJ whole genome shotgun (WGS) entry which is preliminary data.</text>
</comment>
<organism evidence="1 2">
    <name type="scientific">Marine Group I thaumarchaeote</name>
    <dbReference type="NCBI Taxonomy" id="2511932"/>
    <lineage>
        <taxon>Archaea</taxon>
        <taxon>Nitrososphaerota</taxon>
        <taxon>Marine Group I</taxon>
    </lineage>
</organism>
<dbReference type="GO" id="GO:0004743">
    <property type="term" value="F:pyruvate kinase activity"/>
    <property type="evidence" value="ECO:0007669"/>
    <property type="project" value="InterPro"/>
</dbReference>
<name>A0A7K4NUS1_9ARCH</name>
<gene>
    <name evidence="1" type="ORF">HX827_05605</name>
</gene>
<evidence type="ECO:0000313" key="1">
    <source>
        <dbReference type="EMBL" id="NWK06786.1"/>
    </source>
</evidence>
<dbReference type="Proteomes" id="UP000534207">
    <property type="component" value="Unassembled WGS sequence"/>
</dbReference>
<dbReference type="InterPro" id="IPR040442">
    <property type="entry name" value="Pyrv_kinase-like_dom_sf"/>
</dbReference>
<dbReference type="InterPro" id="IPR018209">
    <property type="entry name" value="Pyrv_Knase_AS"/>
</dbReference>
<dbReference type="SUPFAM" id="SSF51621">
    <property type="entry name" value="Phosphoenolpyruvate/pyruvate domain"/>
    <property type="match status" value="1"/>
</dbReference>
<dbReference type="PROSITE" id="PS00110">
    <property type="entry name" value="PYRUVATE_KINASE"/>
    <property type="match status" value="1"/>
</dbReference>
<protein>
    <recommendedName>
        <fullName evidence="3">Aldolase</fullName>
    </recommendedName>
</protein>
<dbReference type="EMBL" id="JACASW010000019">
    <property type="protein sequence ID" value="NWK06786.1"/>
    <property type="molecule type" value="Genomic_DNA"/>
</dbReference>
<evidence type="ECO:0000313" key="2">
    <source>
        <dbReference type="Proteomes" id="UP000534207"/>
    </source>
</evidence>